<dbReference type="Gene3D" id="3.40.1580.10">
    <property type="entry name" value="SMI1/KNR4-like"/>
    <property type="match status" value="1"/>
</dbReference>
<dbReference type="InterPro" id="IPR037883">
    <property type="entry name" value="Knr4/Smi1-like_sf"/>
</dbReference>
<dbReference type="SUPFAM" id="SSF160631">
    <property type="entry name" value="SMI1/KNR4-like"/>
    <property type="match status" value="1"/>
</dbReference>
<dbReference type="PANTHER" id="PTHR47432:SF1">
    <property type="entry name" value="CELL WALL ASSEMBLY REGULATOR SMI1"/>
    <property type="match status" value="1"/>
</dbReference>
<name>A0A369KYJ7_9BACT</name>
<dbReference type="SUPFAM" id="SSF160424">
    <property type="entry name" value="BH3703-like"/>
    <property type="match status" value="1"/>
</dbReference>
<feature type="domain" description="Knr4/Smi1-like" evidence="1">
    <location>
        <begin position="183"/>
        <end position="329"/>
    </location>
</feature>
<evidence type="ECO:0000313" key="3">
    <source>
        <dbReference type="Proteomes" id="UP000253934"/>
    </source>
</evidence>
<dbReference type="InterPro" id="IPR051873">
    <property type="entry name" value="KNR4/SMI1_regulator"/>
</dbReference>
<evidence type="ECO:0000313" key="2">
    <source>
        <dbReference type="EMBL" id="RDB36803.1"/>
    </source>
</evidence>
<dbReference type="EMBL" id="QOVW01000025">
    <property type="protein sequence ID" value="RDB36803.1"/>
    <property type="molecule type" value="Genomic_DNA"/>
</dbReference>
<evidence type="ECO:0000259" key="1">
    <source>
        <dbReference type="SMART" id="SM00860"/>
    </source>
</evidence>
<accession>A0A369KYJ7</accession>
<dbReference type="SMART" id="SM00860">
    <property type="entry name" value="SMI1_KNR4"/>
    <property type="match status" value="1"/>
</dbReference>
<sequence>MQNEIINSYYNNIVKIIQPHVRGDFKKIRIEFCYNDKQTYTKLFGIYNNSHEKLLHIDEMDDFVDEFEENELLKIPENFTELRKIMILQNNQWNKCTFVIDENSKFDVSYESHYNPRIVEYRQNKTITLPSSELMRLWHELKPLPIIERSTDEIDHDILSCTSLLSELISKHLPKEIIWRQPMAEQELELKKFELEIGRRLPQDFRRFYLLHDSHDNKNRKKYAEYIGIIYCWQLLALKDSISAWEDWACFEKDWDDNCQFSKCMAGKKIKEKYVNRGWIPFAEDCGGNYLGIDLDPDINGTYGQVINFGRNEDNKYVLADSFLGFLKWYVLQLQNKNFIAKGDEDDYEFGAKEHEFF</sequence>
<proteinExistence type="predicted"/>
<dbReference type="InterPro" id="IPR036170">
    <property type="entry name" value="YezG-like_sf"/>
</dbReference>
<gene>
    <name evidence="2" type="ORF">DCC88_03255</name>
</gene>
<dbReference type="InterPro" id="IPR018958">
    <property type="entry name" value="Knr4/Smi1-like_dom"/>
</dbReference>
<dbReference type="Proteomes" id="UP000253934">
    <property type="component" value="Unassembled WGS sequence"/>
</dbReference>
<keyword evidence="3" id="KW-1185">Reference proteome</keyword>
<dbReference type="PANTHER" id="PTHR47432">
    <property type="entry name" value="CELL WALL ASSEMBLY REGULATOR SMI1"/>
    <property type="match status" value="1"/>
</dbReference>
<dbReference type="AlphaFoldDB" id="A0A369KYJ7"/>
<reference evidence="2" key="1">
    <citation type="submission" date="2018-04" db="EMBL/GenBank/DDBJ databases">
        <title>Draft genome sequence of the Candidatus Spirobacillus cienkowskii, a pathogen of freshwater Daphnia species, reconstructed from hemolymph metagenomic reads.</title>
        <authorList>
            <person name="Bresciani L."/>
            <person name="Lemos L.N."/>
            <person name="Wale N."/>
            <person name="Lin J.Y."/>
            <person name="Fernandes G.R."/>
            <person name="Duffy M.A."/>
            <person name="Rodrigues J.M."/>
        </authorList>
    </citation>
    <scope>NUCLEOTIDE SEQUENCE [LARGE SCALE GENOMIC DNA]</scope>
    <source>
        <strain evidence="2">Binning01</strain>
    </source>
</reference>
<protein>
    <recommendedName>
        <fullName evidence="1">Knr4/Smi1-like domain-containing protein</fullName>
    </recommendedName>
</protein>
<dbReference type="Pfam" id="PF09346">
    <property type="entry name" value="SMI1_KNR4"/>
    <property type="match status" value="1"/>
</dbReference>
<dbReference type="Gene3D" id="3.30.500.20">
    <property type="entry name" value="BH3703-like domains"/>
    <property type="match status" value="1"/>
</dbReference>
<comment type="caution">
    <text evidence="2">The sequence shown here is derived from an EMBL/GenBank/DDBJ whole genome shotgun (WGS) entry which is preliminary data.</text>
</comment>
<dbReference type="GO" id="GO:0043332">
    <property type="term" value="C:mating projection tip"/>
    <property type="evidence" value="ECO:0007669"/>
    <property type="project" value="TreeGrafter"/>
</dbReference>
<organism evidence="2 3">
    <name type="scientific">Spirobacillus cienkowskii</name>
    <dbReference type="NCBI Taxonomy" id="495820"/>
    <lineage>
        <taxon>Bacteria</taxon>
        <taxon>Pseudomonadati</taxon>
        <taxon>Bdellovibrionota</taxon>
        <taxon>Oligoflexia</taxon>
        <taxon>Silvanigrellales</taxon>
        <taxon>Spirobacillus</taxon>
    </lineage>
</organism>